<proteinExistence type="predicted"/>
<dbReference type="OrthoDB" id="2581507at2759"/>
<dbReference type="InterPro" id="IPR025277">
    <property type="entry name" value="Apiosidase-like_cat_dom"/>
</dbReference>
<dbReference type="SUPFAM" id="SSF51445">
    <property type="entry name" value="(Trans)glycosidases"/>
    <property type="match status" value="1"/>
</dbReference>
<protein>
    <recommendedName>
        <fullName evidence="6">DUF4038 domain-containing protein</fullName>
    </recommendedName>
</protein>
<dbReference type="GeneID" id="54303676"/>
<organism evidence="4 5">
    <name type="scientific">Aplosporella prunicola CBS 121167</name>
    <dbReference type="NCBI Taxonomy" id="1176127"/>
    <lineage>
        <taxon>Eukaryota</taxon>
        <taxon>Fungi</taxon>
        <taxon>Dikarya</taxon>
        <taxon>Ascomycota</taxon>
        <taxon>Pezizomycotina</taxon>
        <taxon>Dothideomycetes</taxon>
        <taxon>Dothideomycetes incertae sedis</taxon>
        <taxon>Botryosphaeriales</taxon>
        <taxon>Aplosporellaceae</taxon>
        <taxon>Aplosporella</taxon>
    </lineage>
</organism>
<dbReference type="Pfam" id="PF12904">
    <property type="entry name" value="Collagen_bind_2"/>
    <property type="match status" value="1"/>
</dbReference>
<evidence type="ECO:0000313" key="5">
    <source>
        <dbReference type="Proteomes" id="UP000799438"/>
    </source>
</evidence>
<evidence type="ECO:0000259" key="3">
    <source>
        <dbReference type="Pfam" id="PF13204"/>
    </source>
</evidence>
<dbReference type="PANTHER" id="PTHR37836">
    <property type="entry name" value="LMO1036 PROTEIN"/>
    <property type="match status" value="1"/>
</dbReference>
<feature type="domain" description="Putative collagen-binding" evidence="2">
    <location>
        <begin position="450"/>
        <end position="533"/>
    </location>
</feature>
<dbReference type="AlphaFoldDB" id="A0A6A6BFE5"/>
<dbReference type="Proteomes" id="UP000799438">
    <property type="component" value="Unassembled WGS sequence"/>
</dbReference>
<name>A0A6A6BFE5_9PEZI</name>
<dbReference type="EMBL" id="ML995484">
    <property type="protein sequence ID" value="KAF2142288.1"/>
    <property type="molecule type" value="Genomic_DNA"/>
</dbReference>
<feature type="signal peptide" evidence="1">
    <location>
        <begin position="1"/>
        <end position="20"/>
    </location>
</feature>
<dbReference type="Pfam" id="PF13204">
    <property type="entry name" value="Apiosidase"/>
    <property type="match status" value="1"/>
</dbReference>
<dbReference type="PANTHER" id="PTHR37836:SF2">
    <property type="entry name" value="DUF4038 DOMAIN-CONTAINING PROTEIN"/>
    <property type="match status" value="1"/>
</dbReference>
<sequence>MRATTSFLALLSFGCTFSSAENTTAVPWKDLSISAPKDGRYLYRTSSGAPFFWQADTAWELFHRLNRSDIEYYLADRASKGFNVIQSVVISELNGTTAPNFYGELPLHDADPRRPNEAYFAHVDWAVKRAAEHGILVALVPTWGRWVNCAWANGPVIFDEESAEFYGSYVGRRYPGLPKLIGGDSNGLWACNASAAQDAYREDQSQDPQSLLAPITDSRRIWSRMVKGFKDAEAKAGFESFVSWHPTNVYIQKPETPQAYGHNYMNGSFGEVSMDAVQSGHDVPDNNTIDWHFDALYRWDSTLNYDNIADMRAAFAGPVVDLENHYEGANVGFNSSRPLWNASHVRHGFYNAYLSGSCGFTYGAQAIWQMYAPVQQLARPDLYIEPQLEQPANESWHDALRYPGATQAGYVQKLFSSVDKSTFGSMQPNRSFIVGGADGEDVLSYTGDRYVAGLVSHSQYWIYAGYGDAFTLDFDALAAHFDKPGASVNARWYDPRQGEFRNSTEKSLLSLTGQQKFVSPSSGGVDHDWVLHVEVAGSS</sequence>
<feature type="chain" id="PRO_5025609443" description="DUF4038 domain-containing protein" evidence="1">
    <location>
        <begin position="21"/>
        <end position="539"/>
    </location>
</feature>
<feature type="domain" description="Apiosidase-like catalytic" evidence="3">
    <location>
        <begin position="37"/>
        <end position="418"/>
    </location>
</feature>
<dbReference type="PROSITE" id="PS51257">
    <property type="entry name" value="PROKAR_LIPOPROTEIN"/>
    <property type="match status" value="1"/>
</dbReference>
<evidence type="ECO:0000256" key="1">
    <source>
        <dbReference type="SAM" id="SignalP"/>
    </source>
</evidence>
<dbReference type="RefSeq" id="XP_033398000.1">
    <property type="nucleotide sequence ID" value="XM_033546170.1"/>
</dbReference>
<keyword evidence="5" id="KW-1185">Reference proteome</keyword>
<dbReference type="InterPro" id="IPR024749">
    <property type="entry name" value="Collagen-bd_put"/>
</dbReference>
<accession>A0A6A6BFE5</accession>
<keyword evidence="1" id="KW-0732">Signal</keyword>
<reference evidence="4" key="1">
    <citation type="journal article" date="2020" name="Stud. Mycol.">
        <title>101 Dothideomycetes genomes: a test case for predicting lifestyles and emergence of pathogens.</title>
        <authorList>
            <person name="Haridas S."/>
            <person name="Albert R."/>
            <person name="Binder M."/>
            <person name="Bloem J."/>
            <person name="Labutti K."/>
            <person name="Salamov A."/>
            <person name="Andreopoulos B."/>
            <person name="Baker S."/>
            <person name="Barry K."/>
            <person name="Bills G."/>
            <person name="Bluhm B."/>
            <person name="Cannon C."/>
            <person name="Castanera R."/>
            <person name="Culley D."/>
            <person name="Daum C."/>
            <person name="Ezra D."/>
            <person name="Gonzalez J."/>
            <person name="Henrissat B."/>
            <person name="Kuo A."/>
            <person name="Liang C."/>
            <person name="Lipzen A."/>
            <person name="Lutzoni F."/>
            <person name="Magnuson J."/>
            <person name="Mondo S."/>
            <person name="Nolan M."/>
            <person name="Ohm R."/>
            <person name="Pangilinan J."/>
            <person name="Park H.-J."/>
            <person name="Ramirez L."/>
            <person name="Alfaro M."/>
            <person name="Sun H."/>
            <person name="Tritt A."/>
            <person name="Yoshinaga Y."/>
            <person name="Zwiers L.-H."/>
            <person name="Turgeon B."/>
            <person name="Goodwin S."/>
            <person name="Spatafora J."/>
            <person name="Crous P."/>
            <person name="Grigoriev I."/>
        </authorList>
    </citation>
    <scope>NUCLEOTIDE SEQUENCE</scope>
    <source>
        <strain evidence="4">CBS 121167</strain>
    </source>
</reference>
<evidence type="ECO:0000313" key="4">
    <source>
        <dbReference type="EMBL" id="KAF2142288.1"/>
    </source>
</evidence>
<dbReference type="Gene3D" id="3.20.20.80">
    <property type="entry name" value="Glycosidases"/>
    <property type="match status" value="1"/>
</dbReference>
<evidence type="ECO:0000259" key="2">
    <source>
        <dbReference type="Pfam" id="PF12904"/>
    </source>
</evidence>
<evidence type="ECO:0008006" key="6">
    <source>
        <dbReference type="Google" id="ProtNLM"/>
    </source>
</evidence>
<gene>
    <name evidence="4" type="ORF">K452DRAFT_358127</name>
</gene>
<dbReference type="InterPro" id="IPR017853">
    <property type="entry name" value="GH"/>
</dbReference>